<keyword evidence="7" id="KW-0170">Cobalt</keyword>
<keyword evidence="10" id="KW-0472">Membrane</keyword>
<evidence type="ECO:0000256" key="2">
    <source>
        <dbReference type="ARBA" id="ARBA00022669"/>
    </source>
</evidence>
<proteinExistence type="predicted"/>
<evidence type="ECO:0000256" key="8">
    <source>
        <dbReference type="PROSITE-ProRule" id="PRU00261"/>
    </source>
</evidence>
<dbReference type="GO" id="GO:0008061">
    <property type="term" value="F:chitin binding"/>
    <property type="evidence" value="ECO:0007669"/>
    <property type="project" value="UniProtKB-UniRule"/>
</dbReference>
<dbReference type="EMBL" id="MU004190">
    <property type="protein sequence ID" value="KAF2494607.1"/>
    <property type="molecule type" value="Genomic_DNA"/>
</dbReference>
<evidence type="ECO:0000256" key="9">
    <source>
        <dbReference type="SAM" id="MobiDB-lite"/>
    </source>
</evidence>
<name>A0A6A6QUK9_9PEZI</name>
<dbReference type="PANTHER" id="PTHR46471:SF2">
    <property type="entry name" value="CHITIN DEACETYLASE-RELATED"/>
    <property type="match status" value="1"/>
</dbReference>
<keyword evidence="4" id="KW-0732">Signal</keyword>
<gene>
    <name evidence="12" type="ORF">BU16DRAFT_43546</name>
</gene>
<evidence type="ECO:0000256" key="6">
    <source>
        <dbReference type="ARBA" id="ARBA00023277"/>
    </source>
</evidence>
<protein>
    <recommendedName>
        <fullName evidence="11">Chitin-binding type-1 domain-containing protein</fullName>
    </recommendedName>
</protein>
<dbReference type="CDD" id="cd11618">
    <property type="entry name" value="ChtBD1_1"/>
    <property type="match status" value="1"/>
</dbReference>
<dbReference type="GO" id="GO:0016787">
    <property type="term" value="F:hydrolase activity"/>
    <property type="evidence" value="ECO:0007669"/>
    <property type="project" value="UniProtKB-KW"/>
</dbReference>
<evidence type="ECO:0000256" key="1">
    <source>
        <dbReference type="ARBA" id="ARBA00001941"/>
    </source>
</evidence>
<comment type="caution">
    <text evidence="8">Lacks conserved residue(s) required for the propagation of feature annotation.</text>
</comment>
<dbReference type="Pfam" id="PF00187">
    <property type="entry name" value="Chitin_bind_1"/>
    <property type="match status" value="1"/>
</dbReference>
<reference evidence="12" key="1">
    <citation type="journal article" date="2020" name="Stud. Mycol.">
        <title>101 Dothideomycetes genomes: a test case for predicting lifestyles and emergence of pathogens.</title>
        <authorList>
            <person name="Haridas S."/>
            <person name="Albert R."/>
            <person name="Binder M."/>
            <person name="Bloem J."/>
            <person name="Labutti K."/>
            <person name="Salamov A."/>
            <person name="Andreopoulos B."/>
            <person name="Baker S."/>
            <person name="Barry K."/>
            <person name="Bills G."/>
            <person name="Bluhm B."/>
            <person name="Cannon C."/>
            <person name="Castanera R."/>
            <person name="Culley D."/>
            <person name="Daum C."/>
            <person name="Ezra D."/>
            <person name="Gonzalez J."/>
            <person name="Henrissat B."/>
            <person name="Kuo A."/>
            <person name="Liang C."/>
            <person name="Lipzen A."/>
            <person name="Lutzoni F."/>
            <person name="Magnuson J."/>
            <person name="Mondo S."/>
            <person name="Nolan M."/>
            <person name="Ohm R."/>
            <person name="Pangilinan J."/>
            <person name="Park H.-J."/>
            <person name="Ramirez L."/>
            <person name="Alfaro M."/>
            <person name="Sun H."/>
            <person name="Tritt A."/>
            <person name="Yoshinaga Y."/>
            <person name="Zwiers L.-H."/>
            <person name="Turgeon B."/>
            <person name="Goodwin S."/>
            <person name="Spatafora J."/>
            <person name="Crous P."/>
            <person name="Grigoriev I."/>
        </authorList>
    </citation>
    <scope>NUCLEOTIDE SEQUENCE</scope>
    <source>
        <strain evidence="12">CBS 269.34</strain>
    </source>
</reference>
<evidence type="ECO:0000256" key="5">
    <source>
        <dbReference type="ARBA" id="ARBA00022801"/>
    </source>
</evidence>
<organism evidence="12 13">
    <name type="scientific">Lophium mytilinum</name>
    <dbReference type="NCBI Taxonomy" id="390894"/>
    <lineage>
        <taxon>Eukaryota</taxon>
        <taxon>Fungi</taxon>
        <taxon>Dikarya</taxon>
        <taxon>Ascomycota</taxon>
        <taxon>Pezizomycotina</taxon>
        <taxon>Dothideomycetes</taxon>
        <taxon>Pleosporomycetidae</taxon>
        <taxon>Mytilinidiales</taxon>
        <taxon>Mytilinidiaceae</taxon>
        <taxon>Lophium</taxon>
    </lineage>
</organism>
<accession>A0A6A6QUK9</accession>
<sequence>MDRNDKMTAPVVQHSDLEVHNAYEEFPEVVPSSAPWYKKDAGYTQTPPSPTTSRRKGLTIALAVAAFLLVAVIAAVIGGMVSKKIEHDACSASTSRLKAQQNQSPSQASTSIAGGSPTSTSALPTSTGKISPDGTCGGKNGYTCKDSVYGDCCSARGWCGSTADYCNADCQSTFGVCSAVAAAPSTGCPDLNNHSLSSTVANVPYTLHCATNWLGFDIVTSMADTVSSCVEACWSLNHYSAVNATCLGVKWVPAWVNATMAFDAVKIPGNCFLKSKTEGMQPNNPSGGEVVVASLDEVGT</sequence>
<keyword evidence="3" id="KW-0479">Metal-binding</keyword>
<feature type="transmembrane region" description="Helical" evidence="10">
    <location>
        <begin position="58"/>
        <end position="81"/>
    </location>
</feature>
<feature type="domain" description="Chitin-binding type-1" evidence="11">
    <location>
        <begin position="133"/>
        <end position="179"/>
    </location>
</feature>
<keyword evidence="5" id="KW-0378">Hydrolase</keyword>
<dbReference type="Gene3D" id="3.30.60.10">
    <property type="entry name" value="Endochitinase-like"/>
    <property type="match status" value="1"/>
</dbReference>
<dbReference type="InterPro" id="IPR036861">
    <property type="entry name" value="Endochitinase-like_sf"/>
</dbReference>
<feature type="disulfide bond" evidence="8">
    <location>
        <begin position="152"/>
        <end position="166"/>
    </location>
</feature>
<dbReference type="AlphaFoldDB" id="A0A6A6QUK9"/>
<keyword evidence="2 8" id="KW-0147">Chitin-binding</keyword>
<dbReference type="PROSITE" id="PS50941">
    <property type="entry name" value="CHIT_BIND_I_2"/>
    <property type="match status" value="1"/>
</dbReference>
<keyword evidence="8" id="KW-1015">Disulfide bond</keyword>
<comment type="cofactor">
    <cofactor evidence="1">
        <name>Co(2+)</name>
        <dbReference type="ChEBI" id="CHEBI:48828"/>
    </cofactor>
</comment>
<dbReference type="PANTHER" id="PTHR46471">
    <property type="entry name" value="CHITIN DEACETYLASE"/>
    <property type="match status" value="1"/>
</dbReference>
<keyword evidence="6" id="KW-0119">Carbohydrate metabolism</keyword>
<evidence type="ECO:0000259" key="11">
    <source>
        <dbReference type="PROSITE" id="PS50941"/>
    </source>
</evidence>
<keyword evidence="10" id="KW-1133">Transmembrane helix</keyword>
<feature type="region of interest" description="Disordered" evidence="9">
    <location>
        <begin position="96"/>
        <end position="128"/>
    </location>
</feature>
<dbReference type="OrthoDB" id="5358884at2759"/>
<dbReference type="GO" id="GO:0046872">
    <property type="term" value="F:metal ion binding"/>
    <property type="evidence" value="ECO:0007669"/>
    <property type="project" value="UniProtKB-KW"/>
</dbReference>
<evidence type="ECO:0000313" key="13">
    <source>
        <dbReference type="Proteomes" id="UP000799750"/>
    </source>
</evidence>
<dbReference type="Proteomes" id="UP000799750">
    <property type="component" value="Unassembled WGS sequence"/>
</dbReference>
<evidence type="ECO:0000256" key="3">
    <source>
        <dbReference type="ARBA" id="ARBA00022723"/>
    </source>
</evidence>
<dbReference type="SUPFAM" id="SSF57016">
    <property type="entry name" value="Plant lectins/antimicrobial peptides"/>
    <property type="match status" value="1"/>
</dbReference>
<evidence type="ECO:0000256" key="4">
    <source>
        <dbReference type="ARBA" id="ARBA00022729"/>
    </source>
</evidence>
<keyword evidence="13" id="KW-1185">Reference proteome</keyword>
<dbReference type="InterPro" id="IPR001002">
    <property type="entry name" value="Chitin-bd_1"/>
</dbReference>
<evidence type="ECO:0000313" key="12">
    <source>
        <dbReference type="EMBL" id="KAF2494607.1"/>
    </source>
</evidence>
<feature type="compositionally biased region" description="Low complexity" evidence="9">
    <location>
        <begin position="114"/>
        <end position="128"/>
    </location>
</feature>
<evidence type="ECO:0000256" key="7">
    <source>
        <dbReference type="ARBA" id="ARBA00023285"/>
    </source>
</evidence>
<keyword evidence="10" id="KW-0812">Transmembrane</keyword>
<evidence type="ECO:0000256" key="10">
    <source>
        <dbReference type="SAM" id="Phobius"/>
    </source>
</evidence>
<feature type="compositionally biased region" description="Polar residues" evidence="9">
    <location>
        <begin position="96"/>
        <end position="113"/>
    </location>
</feature>